<feature type="transmembrane region" description="Helical" evidence="5">
    <location>
        <begin position="100"/>
        <end position="122"/>
    </location>
</feature>
<feature type="transmembrane region" description="Helical" evidence="5">
    <location>
        <begin position="352"/>
        <end position="372"/>
    </location>
</feature>
<dbReference type="GO" id="GO:0016020">
    <property type="term" value="C:membrane"/>
    <property type="evidence" value="ECO:0007669"/>
    <property type="project" value="UniProtKB-SubCell"/>
</dbReference>
<feature type="transmembrane region" description="Helical" evidence="5">
    <location>
        <begin position="74"/>
        <end position="94"/>
    </location>
</feature>
<dbReference type="AlphaFoldDB" id="A0A178F1U7"/>
<organism evidence="7 8">
    <name type="scientific">Trichophyton rubrum</name>
    <name type="common">Athlete's foot fungus</name>
    <name type="synonym">Epidermophyton rubrum</name>
    <dbReference type="NCBI Taxonomy" id="5551"/>
    <lineage>
        <taxon>Eukaryota</taxon>
        <taxon>Fungi</taxon>
        <taxon>Dikarya</taxon>
        <taxon>Ascomycota</taxon>
        <taxon>Pezizomycotina</taxon>
        <taxon>Eurotiomycetes</taxon>
        <taxon>Eurotiomycetidae</taxon>
        <taxon>Onygenales</taxon>
        <taxon>Arthrodermataceae</taxon>
        <taxon>Trichophyton</taxon>
    </lineage>
</organism>
<reference evidence="7 8" key="1">
    <citation type="submission" date="2016-05" db="EMBL/GenBank/DDBJ databases">
        <title>Genome sequencing of Trichophyton rubrum CMCC(F)T1i isolated from hair.</title>
        <authorList>
            <person name="Zhan P."/>
            <person name="Tao Y."/>
            <person name="Liu W."/>
        </authorList>
    </citation>
    <scope>NUCLEOTIDE SEQUENCE [LARGE SCALE GENOMIC DNA]</scope>
    <source>
        <strain evidence="8">CMCC(F)T1i</strain>
    </source>
</reference>
<dbReference type="Pfam" id="PF03124">
    <property type="entry name" value="EXS"/>
    <property type="match status" value="1"/>
</dbReference>
<comment type="caution">
    <text evidence="7">The sequence shown here is derived from an EMBL/GenBank/DDBJ whole genome shotgun (WGS) entry which is preliminary data.</text>
</comment>
<feature type="transmembrane region" description="Helical" evidence="5">
    <location>
        <begin position="20"/>
        <end position="37"/>
    </location>
</feature>
<accession>A0A178F1U7</accession>
<protein>
    <recommendedName>
        <fullName evidence="6">EXS domain-containing protein</fullName>
    </recommendedName>
</protein>
<name>A0A178F1U7_TRIRU</name>
<dbReference type="VEuPathDB" id="FungiDB:TERG_01760"/>
<feature type="transmembrane region" description="Helical" evidence="5">
    <location>
        <begin position="384"/>
        <end position="403"/>
    </location>
</feature>
<gene>
    <name evidence="7" type="ORF">A7C99_3229</name>
</gene>
<dbReference type="InterPro" id="IPR004342">
    <property type="entry name" value="EXS_C"/>
</dbReference>
<dbReference type="Proteomes" id="UP000243015">
    <property type="component" value="Unassembled WGS sequence"/>
</dbReference>
<dbReference type="PANTHER" id="PTHR10783">
    <property type="entry name" value="XENOTROPIC AND POLYTROPIC RETROVIRUS RECEPTOR 1-RELATED"/>
    <property type="match status" value="1"/>
</dbReference>
<feature type="domain" description="EXS" evidence="6">
    <location>
        <begin position="191"/>
        <end position="432"/>
    </location>
</feature>
<evidence type="ECO:0000256" key="5">
    <source>
        <dbReference type="SAM" id="Phobius"/>
    </source>
</evidence>
<dbReference type="GO" id="GO:0005737">
    <property type="term" value="C:cytoplasm"/>
    <property type="evidence" value="ECO:0007669"/>
    <property type="project" value="TreeGrafter"/>
</dbReference>
<keyword evidence="2 5" id="KW-0812">Transmembrane</keyword>
<evidence type="ECO:0000313" key="8">
    <source>
        <dbReference type="Proteomes" id="UP000243015"/>
    </source>
</evidence>
<dbReference type="EMBL" id="LHPM01000013">
    <property type="protein sequence ID" value="OAL66124.1"/>
    <property type="molecule type" value="Genomic_DNA"/>
</dbReference>
<evidence type="ECO:0000256" key="1">
    <source>
        <dbReference type="ARBA" id="ARBA00004141"/>
    </source>
</evidence>
<evidence type="ECO:0000256" key="2">
    <source>
        <dbReference type="ARBA" id="ARBA00022692"/>
    </source>
</evidence>
<proteinExistence type="predicted"/>
<comment type="subcellular location">
    <subcellularLocation>
        <location evidence="1">Membrane</location>
        <topology evidence="1">Multi-pass membrane protein</topology>
    </subcellularLocation>
</comment>
<keyword evidence="3 5" id="KW-1133">Transmembrane helix</keyword>
<dbReference type="PANTHER" id="PTHR10783:SF46">
    <property type="entry name" value="PROTEIN ERD1 HOMOLOG 2"/>
    <property type="match status" value="1"/>
</dbReference>
<evidence type="ECO:0000313" key="7">
    <source>
        <dbReference type="EMBL" id="OAL66124.1"/>
    </source>
</evidence>
<dbReference type="PROSITE" id="PS51380">
    <property type="entry name" value="EXS"/>
    <property type="match status" value="1"/>
</dbReference>
<evidence type="ECO:0000256" key="3">
    <source>
        <dbReference type="ARBA" id="ARBA00022989"/>
    </source>
</evidence>
<evidence type="ECO:0000259" key="6">
    <source>
        <dbReference type="PROSITE" id="PS51380"/>
    </source>
</evidence>
<sequence>MESGTLESPKLDGFSLVLPLPYRVAVILVAGVWGWGLNVQYLTAVKIDVPALIRYPSRPNTAGTVTVHRSTYHLATLLSIPLAISLLAFWFITYGDPARVIAWEVLPQSYLFLFIVLLAFPLHRLSRGGRYRFLTTLKRVSLGGLAESQDGKFGDIILADVLTSYSKVIGDLFVSSCMFISSDASSTSIPDRACGGHIAVPLLIAVPSIIRLRQCLIEFFRVYRRGNRRVDGWGGQHLANAAKYATALPVIALTMLQRNYDASIIGVSEETLHKLWYAHFYSTLPLSLLLTSSRILSAIINSSYTFYWDIDKDWDLCLFSDIVGQFRPTSTLREENPHPFGLRANRFFHANAIYYSAIVIDLVLRFTWLSRLTTRLNWVNDLESGVFALMFLEVIRRWLWIFLRVETEWVRNTRGPAPDDILLGEFTKMDED</sequence>
<evidence type="ECO:0000256" key="4">
    <source>
        <dbReference type="ARBA" id="ARBA00023136"/>
    </source>
</evidence>
<keyword evidence="4 5" id="KW-0472">Membrane</keyword>